<name>A0A7C5QMD5_CALS0</name>
<dbReference type="SMART" id="SM01374">
    <property type="entry name" value="Ribosomal_L14"/>
    <property type="match status" value="1"/>
</dbReference>
<dbReference type="Gene3D" id="2.40.150.20">
    <property type="entry name" value="Ribosomal protein L14"/>
    <property type="match status" value="1"/>
</dbReference>
<dbReference type="GO" id="GO:0003735">
    <property type="term" value="F:structural constituent of ribosome"/>
    <property type="evidence" value="ECO:0007669"/>
    <property type="project" value="InterPro"/>
</dbReference>
<sequence length="144" mass="15628">MAKRSRAVAAVGILERKPNIPRTIVLGSLVNCADNSGAQVLKIVQVHGISTRLRRVPAACVGDMLSVTVKKGPVDLRKKPMHAVLIRQRKPYRRSDGTWISFEDTAAVMITPEGDLKGTEIKGPVAKEAAERWPRIANAASIIV</sequence>
<comment type="function">
    <text evidence="4">Binds to 23S rRNA. Forms part of two intersubunit bridges in the 70S ribosome.</text>
</comment>
<dbReference type="PANTHER" id="PTHR11761:SF8">
    <property type="entry name" value="LARGE RIBOSOMAL SUBUNIT PROTEIN UL14"/>
    <property type="match status" value="1"/>
</dbReference>
<dbReference type="FunFam" id="2.40.150.20:FF:000007">
    <property type="entry name" value="50S ribosomal protein L14"/>
    <property type="match status" value="1"/>
</dbReference>
<comment type="subunit">
    <text evidence="4">Part of the 50S ribosomal subunit. Forms a cluster with proteins L3 and L24e, part of which may contact the 16S rRNA in 2 intersubunit bridges.</text>
</comment>
<evidence type="ECO:0000256" key="4">
    <source>
        <dbReference type="HAMAP-Rule" id="MF_01367"/>
    </source>
</evidence>
<dbReference type="InterPro" id="IPR036853">
    <property type="entry name" value="Ribosomal_uL14_sf"/>
</dbReference>
<dbReference type="PANTHER" id="PTHR11761">
    <property type="entry name" value="50S/60S RIBOSOMAL PROTEIN L14/L23"/>
    <property type="match status" value="1"/>
</dbReference>
<keyword evidence="4" id="KW-0694">RNA-binding</keyword>
<dbReference type="InterPro" id="IPR000218">
    <property type="entry name" value="Ribosomal_uL14"/>
</dbReference>
<protein>
    <recommendedName>
        <fullName evidence="4">Large ribosomal subunit protein uL14</fullName>
    </recommendedName>
</protein>
<reference evidence="6" key="1">
    <citation type="journal article" date="2020" name="mSystems">
        <title>Genome- and Community-Level Interaction Insights into Carbon Utilization and Element Cycling Functions of Hydrothermarchaeota in Hydrothermal Sediment.</title>
        <authorList>
            <person name="Zhou Z."/>
            <person name="Liu Y."/>
            <person name="Xu W."/>
            <person name="Pan J."/>
            <person name="Luo Z.H."/>
            <person name="Li M."/>
        </authorList>
    </citation>
    <scope>NUCLEOTIDE SEQUENCE [LARGE SCALE GENOMIC DNA]</scope>
    <source>
        <strain evidence="6">SpSt-1056</strain>
    </source>
</reference>
<evidence type="ECO:0000256" key="1">
    <source>
        <dbReference type="ARBA" id="ARBA00010745"/>
    </source>
</evidence>
<organism evidence="6">
    <name type="scientific">Caldiarchaeum subterraneum</name>
    <dbReference type="NCBI Taxonomy" id="311458"/>
    <lineage>
        <taxon>Archaea</taxon>
        <taxon>Nitrososphaerota</taxon>
        <taxon>Candidatus Caldarchaeales</taxon>
        <taxon>Candidatus Caldarchaeaceae</taxon>
        <taxon>Candidatus Caldarchaeum</taxon>
    </lineage>
</organism>
<dbReference type="Pfam" id="PF00238">
    <property type="entry name" value="Ribosomal_L14"/>
    <property type="match status" value="1"/>
</dbReference>
<dbReference type="GO" id="GO:0022625">
    <property type="term" value="C:cytosolic large ribosomal subunit"/>
    <property type="evidence" value="ECO:0007669"/>
    <property type="project" value="TreeGrafter"/>
</dbReference>
<accession>A0A7C5QMD5</accession>
<keyword evidence="4" id="KW-0699">rRNA-binding</keyword>
<keyword evidence="2 4" id="KW-0689">Ribosomal protein</keyword>
<dbReference type="EMBL" id="DRWN01000013">
    <property type="protein sequence ID" value="HHK67775.1"/>
    <property type="molecule type" value="Genomic_DNA"/>
</dbReference>
<comment type="similarity">
    <text evidence="1 4 5">Belongs to the universal ribosomal protein uL14 family.</text>
</comment>
<comment type="caution">
    <text evidence="6">The sequence shown here is derived from an EMBL/GenBank/DDBJ whole genome shotgun (WGS) entry which is preliminary data.</text>
</comment>
<dbReference type="CDD" id="cd00337">
    <property type="entry name" value="Ribosomal_uL14"/>
    <property type="match status" value="1"/>
</dbReference>
<dbReference type="GO" id="GO:0070180">
    <property type="term" value="F:large ribosomal subunit rRNA binding"/>
    <property type="evidence" value="ECO:0007669"/>
    <property type="project" value="TreeGrafter"/>
</dbReference>
<proteinExistence type="inferred from homology"/>
<evidence type="ECO:0000256" key="3">
    <source>
        <dbReference type="ARBA" id="ARBA00023274"/>
    </source>
</evidence>
<keyword evidence="3 4" id="KW-0687">Ribonucleoprotein</keyword>
<dbReference type="GO" id="GO:0006412">
    <property type="term" value="P:translation"/>
    <property type="evidence" value="ECO:0007669"/>
    <property type="project" value="UniProtKB-UniRule"/>
</dbReference>
<dbReference type="AlphaFoldDB" id="A0A7C5QMD5"/>
<dbReference type="HAMAP" id="MF_01367">
    <property type="entry name" value="Ribosomal_uL14"/>
    <property type="match status" value="1"/>
</dbReference>
<evidence type="ECO:0000256" key="5">
    <source>
        <dbReference type="RuleBase" id="RU003949"/>
    </source>
</evidence>
<evidence type="ECO:0000256" key="2">
    <source>
        <dbReference type="ARBA" id="ARBA00022980"/>
    </source>
</evidence>
<dbReference type="NCBIfam" id="NF006344">
    <property type="entry name" value="PRK08571.1"/>
    <property type="match status" value="1"/>
</dbReference>
<gene>
    <name evidence="4" type="primary">rpl14</name>
    <name evidence="6" type="ORF">ENM11_01285</name>
</gene>
<dbReference type="SUPFAM" id="SSF50193">
    <property type="entry name" value="Ribosomal protein L14"/>
    <property type="match status" value="1"/>
</dbReference>
<evidence type="ECO:0000313" key="6">
    <source>
        <dbReference type="EMBL" id="HHK67775.1"/>
    </source>
</evidence>